<dbReference type="Proteomes" id="UP001345963">
    <property type="component" value="Unassembled WGS sequence"/>
</dbReference>
<protein>
    <recommendedName>
        <fullName evidence="2">ERAP1-like C-terminal domain-containing protein</fullName>
    </recommendedName>
</protein>
<dbReference type="Gene3D" id="1.25.50.20">
    <property type="match status" value="1"/>
</dbReference>
<reference evidence="3 4" key="1">
    <citation type="submission" date="2021-07" db="EMBL/GenBank/DDBJ databases">
        <authorList>
            <person name="Palmer J.M."/>
        </authorList>
    </citation>
    <scope>NUCLEOTIDE SEQUENCE [LARGE SCALE GENOMIC DNA]</scope>
    <source>
        <strain evidence="3 4">AT_MEX2019</strain>
        <tissue evidence="3">Muscle</tissue>
    </source>
</reference>
<dbReference type="InterPro" id="IPR024571">
    <property type="entry name" value="ERAP1-like_C_dom"/>
</dbReference>
<evidence type="ECO:0000256" key="1">
    <source>
        <dbReference type="ARBA" id="ARBA00010136"/>
    </source>
</evidence>
<dbReference type="EMBL" id="JAHUTI010066277">
    <property type="protein sequence ID" value="MED6253404.1"/>
    <property type="molecule type" value="Genomic_DNA"/>
</dbReference>
<evidence type="ECO:0000313" key="3">
    <source>
        <dbReference type="EMBL" id="MED6253404.1"/>
    </source>
</evidence>
<comment type="similarity">
    <text evidence="1">Belongs to the peptidase M1 family.</text>
</comment>
<keyword evidence="4" id="KW-1185">Reference proteome</keyword>
<proteinExistence type="inferred from homology"/>
<feature type="domain" description="ERAP1-like C-terminal" evidence="2">
    <location>
        <begin position="55"/>
        <end position="157"/>
    </location>
</feature>
<dbReference type="PANTHER" id="PTHR11533:SF300">
    <property type="entry name" value="AMINOPEPTIDASE"/>
    <property type="match status" value="1"/>
</dbReference>
<evidence type="ECO:0000313" key="4">
    <source>
        <dbReference type="Proteomes" id="UP001345963"/>
    </source>
</evidence>
<gene>
    <name evidence="3" type="ORF">ATANTOWER_028725</name>
</gene>
<evidence type="ECO:0000259" key="2">
    <source>
        <dbReference type="Pfam" id="PF11838"/>
    </source>
</evidence>
<dbReference type="PANTHER" id="PTHR11533">
    <property type="entry name" value="PROTEASE M1 ZINC METALLOPROTEASE"/>
    <property type="match status" value="1"/>
</dbReference>
<organism evidence="3 4">
    <name type="scientific">Ataeniobius toweri</name>
    <dbReference type="NCBI Taxonomy" id="208326"/>
    <lineage>
        <taxon>Eukaryota</taxon>
        <taxon>Metazoa</taxon>
        <taxon>Chordata</taxon>
        <taxon>Craniata</taxon>
        <taxon>Vertebrata</taxon>
        <taxon>Euteleostomi</taxon>
        <taxon>Actinopterygii</taxon>
        <taxon>Neopterygii</taxon>
        <taxon>Teleostei</taxon>
        <taxon>Neoteleostei</taxon>
        <taxon>Acanthomorphata</taxon>
        <taxon>Ovalentaria</taxon>
        <taxon>Atherinomorphae</taxon>
        <taxon>Cyprinodontiformes</taxon>
        <taxon>Goodeidae</taxon>
        <taxon>Ataeniobius</taxon>
    </lineage>
</organism>
<comment type="caution">
    <text evidence="3">The sequence shown here is derived from an EMBL/GenBank/DDBJ whole genome shotgun (WGS) entry which is preliminary data.</text>
</comment>
<dbReference type="Pfam" id="PF11838">
    <property type="entry name" value="ERAP1_C"/>
    <property type="match status" value="1"/>
</dbReference>
<accession>A0ABU7BVI9</accession>
<dbReference type="InterPro" id="IPR050344">
    <property type="entry name" value="Peptidase_M1_aminopeptidases"/>
</dbReference>
<name>A0ABU7BVI9_9TELE</name>
<sequence length="158" mass="18552">MDKERIHHSDQCLIDFETLVHSPKQKLMKHSQLHMDIFWDSFSTSAICIYILLTRIHPNLKGMVYCSAIALGGVEEWDFVWRMFQNTYLASEASRLRSAMACTKTPWLLNRYLAYTLDPTKIRKQDATSTIQYIAHNVVGMPLAWNFVRSKWSYIFQQ</sequence>